<dbReference type="RefSeq" id="WP_116689652.1">
    <property type="nucleotide sequence ID" value="NZ_LRTT01000001.1"/>
</dbReference>
<dbReference type="AlphaFoldDB" id="A0A3E1IXR3"/>
<dbReference type="InterPro" id="IPR024455">
    <property type="entry name" value="Phage_capsid"/>
</dbReference>
<protein>
    <submittedName>
        <fullName evidence="3">Phage capsid protein</fullName>
    </submittedName>
</protein>
<feature type="domain" description="Phage capsid-like C-terminal" evidence="2">
    <location>
        <begin position="11"/>
        <end position="280"/>
    </location>
</feature>
<dbReference type="Gene3D" id="3.30.2320.10">
    <property type="entry name" value="hypothetical protein PF0899 domain"/>
    <property type="match status" value="1"/>
</dbReference>
<dbReference type="EMBL" id="LRTT01000001">
    <property type="protein sequence ID" value="RFD77767.1"/>
    <property type="molecule type" value="Genomic_DNA"/>
</dbReference>
<accession>A0A3E1IXR3</accession>
<dbReference type="Gene3D" id="3.30.2400.10">
    <property type="entry name" value="Major capsid protein gp5"/>
    <property type="match status" value="1"/>
</dbReference>
<proteinExistence type="predicted"/>
<evidence type="ECO:0000259" key="2">
    <source>
        <dbReference type="Pfam" id="PF05065"/>
    </source>
</evidence>
<name>A0A3E1IXR3_GARVA</name>
<evidence type="ECO:0000313" key="4">
    <source>
        <dbReference type="Proteomes" id="UP000258533"/>
    </source>
</evidence>
<evidence type="ECO:0000313" key="3">
    <source>
        <dbReference type="EMBL" id="RFD77767.1"/>
    </source>
</evidence>
<sequence>MATLTTKTLELPDHLLQGIIKGVTSGSTVAALSAAKPTLFGSSTLVTLQTRPRAEFVEEGANKSSTNVRFGSVRVTPHKTQVTMRISDEVDWADEDYQLGIMKTLAGEGSVALARALDFGLLHRVNPLTGTVTDWTNYLTSTKKIVDATASIDADIEKAIGLVLTDGEGADINGLALSKSAAYALATAKDKQGHLMYPELGFGTEMTQYKGIKTAVSTTVNGLPEMKQDSGIKAIVGDFANGVYWGVQRKCPVDIIRYGDPDGQGDLKRTNQLAVRLEIQYAWYVFADRFAVVKAPAGSAVVSH</sequence>
<dbReference type="SUPFAM" id="SSF56563">
    <property type="entry name" value="Major capsid protein gp5"/>
    <property type="match status" value="1"/>
</dbReference>
<reference evidence="3 4" key="1">
    <citation type="submission" date="2016-02" db="EMBL/GenBank/DDBJ databases">
        <title>Gardnerella vaginalis Subgroups Defined by cpn60 Sequencing and Sialidase Activity in Isolates from Canada, Belgium and Kenya.</title>
        <authorList>
            <person name="Schellenberg J."/>
            <person name="Paramel Jayaprakash T."/>
            <person name="Withana Gamage N."/>
            <person name="Patterson M.H."/>
            <person name="Vaneechoutte M."/>
            <person name="Hill J.E."/>
        </authorList>
    </citation>
    <scope>NUCLEOTIDE SEQUENCE [LARGE SCALE GENOMIC DNA]</scope>
    <source>
        <strain evidence="3 4">N144</strain>
    </source>
</reference>
<dbReference type="Proteomes" id="UP000258533">
    <property type="component" value="Unassembled WGS sequence"/>
</dbReference>
<dbReference type="InterPro" id="IPR054612">
    <property type="entry name" value="Phage_capsid-like_C"/>
</dbReference>
<dbReference type="NCBIfam" id="TIGR01554">
    <property type="entry name" value="major_cap_HK97"/>
    <property type="match status" value="1"/>
</dbReference>
<comment type="caution">
    <text evidence="3">The sequence shown here is derived from an EMBL/GenBank/DDBJ whole genome shotgun (WGS) entry which is preliminary data.</text>
</comment>
<evidence type="ECO:0000256" key="1">
    <source>
        <dbReference type="ARBA" id="ARBA00004328"/>
    </source>
</evidence>
<comment type="subcellular location">
    <subcellularLocation>
        <location evidence="1">Virion</location>
    </subcellularLocation>
</comment>
<dbReference type="Pfam" id="PF05065">
    <property type="entry name" value="Phage_capsid"/>
    <property type="match status" value="1"/>
</dbReference>
<gene>
    <name evidence="3" type="ORF">AXE73_04090</name>
</gene>
<organism evidence="3 4">
    <name type="scientific">Gardnerella vaginalis</name>
    <dbReference type="NCBI Taxonomy" id="2702"/>
    <lineage>
        <taxon>Bacteria</taxon>
        <taxon>Bacillati</taxon>
        <taxon>Actinomycetota</taxon>
        <taxon>Actinomycetes</taxon>
        <taxon>Bifidobacteriales</taxon>
        <taxon>Bifidobacteriaceae</taxon>
        <taxon>Gardnerella</taxon>
    </lineage>
</organism>